<proteinExistence type="predicted"/>
<dbReference type="Proteomes" id="UP001596086">
    <property type="component" value="Unassembled WGS sequence"/>
</dbReference>
<organism evidence="1 2">
    <name type="scientific">Massilia aerilata</name>
    <dbReference type="NCBI Taxonomy" id="453817"/>
    <lineage>
        <taxon>Bacteria</taxon>
        <taxon>Pseudomonadati</taxon>
        <taxon>Pseudomonadota</taxon>
        <taxon>Betaproteobacteria</taxon>
        <taxon>Burkholderiales</taxon>
        <taxon>Oxalobacteraceae</taxon>
        <taxon>Telluria group</taxon>
        <taxon>Massilia</taxon>
    </lineage>
</organism>
<comment type="caution">
    <text evidence="1">The sequence shown here is derived from an EMBL/GenBank/DDBJ whole genome shotgun (WGS) entry which is preliminary data.</text>
</comment>
<gene>
    <name evidence="1" type="ORF">ACFPO9_02635</name>
</gene>
<evidence type="ECO:0000313" key="1">
    <source>
        <dbReference type="EMBL" id="MFC5547410.1"/>
    </source>
</evidence>
<dbReference type="RefSeq" id="WP_379766630.1">
    <property type="nucleotide sequence ID" value="NZ_JBHSMZ010000001.1"/>
</dbReference>
<keyword evidence="2" id="KW-1185">Reference proteome</keyword>
<evidence type="ECO:0000313" key="2">
    <source>
        <dbReference type="Proteomes" id="UP001596086"/>
    </source>
</evidence>
<sequence length="193" mass="20663">MNTKTAAQSTLEQRVQESLLLDRRVEGDRLVLLDATLLAALDGTRPLTANERAALQASPLTTRRLRQLAIERRASQAGEVAMQGWRGSHGRLRAASSGEVDALRTDDGWFTLHLLAEGSGWRTILQLAADAPFAPALLAARAPLRVRDGAGRTILEGRLDADGECEAAWPFAASPASHLQAHDAAFSVEALPG</sequence>
<protein>
    <submittedName>
        <fullName evidence="1">Uncharacterized protein</fullName>
    </submittedName>
</protein>
<dbReference type="EMBL" id="JBHSMZ010000001">
    <property type="protein sequence ID" value="MFC5547410.1"/>
    <property type="molecule type" value="Genomic_DNA"/>
</dbReference>
<accession>A0ABW0RV96</accession>
<reference evidence="2" key="1">
    <citation type="journal article" date="2019" name="Int. J. Syst. Evol. Microbiol.">
        <title>The Global Catalogue of Microorganisms (GCM) 10K type strain sequencing project: providing services to taxonomists for standard genome sequencing and annotation.</title>
        <authorList>
            <consortium name="The Broad Institute Genomics Platform"/>
            <consortium name="The Broad Institute Genome Sequencing Center for Infectious Disease"/>
            <person name="Wu L."/>
            <person name="Ma J."/>
        </authorList>
    </citation>
    <scope>NUCLEOTIDE SEQUENCE [LARGE SCALE GENOMIC DNA]</scope>
    <source>
        <strain evidence="2">CGMCC 4.5798</strain>
    </source>
</reference>
<name>A0ABW0RV96_9BURK</name>